<name>A0A3N4K3G0_9PEZI</name>
<feature type="compositionally biased region" description="Acidic residues" evidence="1">
    <location>
        <begin position="91"/>
        <end position="108"/>
    </location>
</feature>
<gene>
    <name evidence="2" type="ORF">L873DRAFT_1800081</name>
</gene>
<dbReference type="Proteomes" id="UP000276215">
    <property type="component" value="Unassembled WGS sequence"/>
</dbReference>
<dbReference type="AlphaFoldDB" id="A0A3N4K3G0"/>
<reference evidence="2 3" key="1">
    <citation type="journal article" date="2018" name="Nat. Ecol. Evol.">
        <title>Pezizomycetes genomes reveal the molecular basis of ectomycorrhizal truffle lifestyle.</title>
        <authorList>
            <person name="Murat C."/>
            <person name="Payen T."/>
            <person name="Noel B."/>
            <person name="Kuo A."/>
            <person name="Morin E."/>
            <person name="Chen J."/>
            <person name="Kohler A."/>
            <person name="Krizsan K."/>
            <person name="Balestrini R."/>
            <person name="Da Silva C."/>
            <person name="Montanini B."/>
            <person name="Hainaut M."/>
            <person name="Levati E."/>
            <person name="Barry K.W."/>
            <person name="Belfiori B."/>
            <person name="Cichocki N."/>
            <person name="Clum A."/>
            <person name="Dockter R.B."/>
            <person name="Fauchery L."/>
            <person name="Guy J."/>
            <person name="Iotti M."/>
            <person name="Le Tacon F."/>
            <person name="Lindquist E.A."/>
            <person name="Lipzen A."/>
            <person name="Malagnac F."/>
            <person name="Mello A."/>
            <person name="Molinier V."/>
            <person name="Miyauchi S."/>
            <person name="Poulain J."/>
            <person name="Riccioni C."/>
            <person name="Rubini A."/>
            <person name="Sitrit Y."/>
            <person name="Splivallo R."/>
            <person name="Traeger S."/>
            <person name="Wang M."/>
            <person name="Zifcakova L."/>
            <person name="Wipf D."/>
            <person name="Zambonelli A."/>
            <person name="Paolocci F."/>
            <person name="Nowrousian M."/>
            <person name="Ottonello S."/>
            <person name="Baldrian P."/>
            <person name="Spatafora J.W."/>
            <person name="Henrissat B."/>
            <person name="Nagy L.G."/>
            <person name="Aury J.M."/>
            <person name="Wincker P."/>
            <person name="Grigoriev I.V."/>
            <person name="Bonfante P."/>
            <person name="Martin F.M."/>
        </authorList>
    </citation>
    <scope>NUCLEOTIDE SEQUENCE [LARGE SCALE GENOMIC DNA]</scope>
    <source>
        <strain evidence="2 3">120613-1</strain>
    </source>
</reference>
<evidence type="ECO:0000313" key="3">
    <source>
        <dbReference type="Proteomes" id="UP000276215"/>
    </source>
</evidence>
<sequence length="108" mass="11637">TRTNPLDPVLKSSGLGVSRGKTVASKAQRKKDRNKSYAKGRAELEKELERASKAGEVIMKDASELPVSRRQAKLAARAAAVREANAKGQQNEEEEVAGDAAESEMDVD</sequence>
<feature type="region of interest" description="Disordered" evidence="1">
    <location>
        <begin position="81"/>
        <end position="108"/>
    </location>
</feature>
<proteinExistence type="predicted"/>
<dbReference type="OrthoDB" id="5384475at2759"/>
<protein>
    <submittedName>
        <fullName evidence="2">Uncharacterized protein</fullName>
    </submittedName>
</protein>
<evidence type="ECO:0000256" key="1">
    <source>
        <dbReference type="SAM" id="MobiDB-lite"/>
    </source>
</evidence>
<dbReference type="EMBL" id="ML120360">
    <property type="protein sequence ID" value="RPB04048.1"/>
    <property type="molecule type" value="Genomic_DNA"/>
</dbReference>
<feature type="non-terminal residue" evidence="2">
    <location>
        <position position="1"/>
    </location>
</feature>
<feature type="compositionally biased region" description="Basic residues" evidence="1">
    <location>
        <begin position="27"/>
        <end position="38"/>
    </location>
</feature>
<keyword evidence="3" id="KW-1185">Reference proteome</keyword>
<evidence type="ECO:0000313" key="2">
    <source>
        <dbReference type="EMBL" id="RPB04048.1"/>
    </source>
</evidence>
<accession>A0A3N4K3G0</accession>
<feature type="region of interest" description="Disordered" evidence="1">
    <location>
        <begin position="1"/>
        <end position="41"/>
    </location>
</feature>
<organism evidence="2 3">
    <name type="scientific">Choiromyces venosus 120613-1</name>
    <dbReference type="NCBI Taxonomy" id="1336337"/>
    <lineage>
        <taxon>Eukaryota</taxon>
        <taxon>Fungi</taxon>
        <taxon>Dikarya</taxon>
        <taxon>Ascomycota</taxon>
        <taxon>Pezizomycotina</taxon>
        <taxon>Pezizomycetes</taxon>
        <taxon>Pezizales</taxon>
        <taxon>Tuberaceae</taxon>
        <taxon>Choiromyces</taxon>
    </lineage>
</organism>